<name>F4L5S0_HALH1</name>
<evidence type="ECO:0000313" key="2">
    <source>
        <dbReference type="Proteomes" id="UP000008461"/>
    </source>
</evidence>
<reference evidence="1 2" key="1">
    <citation type="journal article" date="2011" name="Stand. Genomic Sci.">
        <title>Complete genome sequence of Haliscomenobacter hydrossis type strain (O).</title>
        <authorList>
            <consortium name="US DOE Joint Genome Institute (JGI-PGF)"/>
            <person name="Daligault H."/>
            <person name="Lapidus A."/>
            <person name="Zeytun A."/>
            <person name="Nolan M."/>
            <person name="Lucas S."/>
            <person name="Del Rio T.G."/>
            <person name="Tice H."/>
            <person name="Cheng J.F."/>
            <person name="Tapia R."/>
            <person name="Han C."/>
            <person name="Goodwin L."/>
            <person name="Pitluck S."/>
            <person name="Liolios K."/>
            <person name="Pagani I."/>
            <person name="Ivanova N."/>
            <person name="Huntemann M."/>
            <person name="Mavromatis K."/>
            <person name="Mikhailova N."/>
            <person name="Pati A."/>
            <person name="Chen A."/>
            <person name="Palaniappan K."/>
            <person name="Land M."/>
            <person name="Hauser L."/>
            <person name="Brambilla E.M."/>
            <person name="Rohde M."/>
            <person name="Verbarg S."/>
            <person name="Goker M."/>
            <person name="Bristow J."/>
            <person name="Eisen J.A."/>
            <person name="Markowitz V."/>
            <person name="Hugenholtz P."/>
            <person name="Kyrpides N.C."/>
            <person name="Klenk H.P."/>
            <person name="Woyke T."/>
        </authorList>
    </citation>
    <scope>NUCLEOTIDE SEQUENCE [LARGE SCALE GENOMIC DNA]</scope>
    <source>
        <strain evidence="2">ATCC 27775 / DSM 1100 / LMG 10767 / O</strain>
    </source>
</reference>
<proteinExistence type="predicted"/>
<dbReference type="NCBIfam" id="NF040656">
    <property type="entry name" value="GHMP_GYDIA"/>
    <property type="match status" value="1"/>
</dbReference>
<dbReference type="KEGG" id="hhy:Halhy_4184"/>
<reference key="2">
    <citation type="submission" date="2011-04" db="EMBL/GenBank/DDBJ databases">
        <title>Complete sequence of chromosome of Haliscomenobacter hydrossis DSM 1100.</title>
        <authorList>
            <consortium name="US DOE Joint Genome Institute (JGI-PGF)"/>
            <person name="Lucas S."/>
            <person name="Han J."/>
            <person name="Lapidus A."/>
            <person name="Bruce D."/>
            <person name="Goodwin L."/>
            <person name="Pitluck S."/>
            <person name="Peters L."/>
            <person name="Kyrpides N."/>
            <person name="Mavromatis K."/>
            <person name="Ivanova N."/>
            <person name="Ovchinnikova G."/>
            <person name="Pagani I."/>
            <person name="Daligault H."/>
            <person name="Detter J.C."/>
            <person name="Han C."/>
            <person name="Land M."/>
            <person name="Hauser L."/>
            <person name="Markowitz V."/>
            <person name="Cheng J.-F."/>
            <person name="Hugenholtz P."/>
            <person name="Woyke T."/>
            <person name="Wu D."/>
            <person name="Verbarg S."/>
            <person name="Frueling A."/>
            <person name="Brambilla E."/>
            <person name="Klenk H.-P."/>
            <person name="Eisen J.A."/>
        </authorList>
    </citation>
    <scope>NUCLEOTIDE SEQUENCE</scope>
    <source>
        <strain>DSM 1100</strain>
    </source>
</reference>
<gene>
    <name evidence="1" type="ordered locus">Halhy_4184</name>
</gene>
<organism evidence="1 2">
    <name type="scientific">Haliscomenobacter hydrossis (strain ATCC 27775 / DSM 1100 / LMG 10767 / O)</name>
    <dbReference type="NCBI Taxonomy" id="760192"/>
    <lineage>
        <taxon>Bacteria</taxon>
        <taxon>Pseudomonadati</taxon>
        <taxon>Bacteroidota</taxon>
        <taxon>Saprospiria</taxon>
        <taxon>Saprospirales</taxon>
        <taxon>Haliscomenobacteraceae</taxon>
        <taxon>Haliscomenobacter</taxon>
    </lineage>
</organism>
<dbReference type="eggNOG" id="COG1577">
    <property type="taxonomic scope" value="Bacteria"/>
</dbReference>
<accession>F4L5S0</accession>
<dbReference type="HOGENOM" id="CLU_918117_0_0_10"/>
<dbReference type="Gene3D" id="3.30.230.10">
    <property type="match status" value="1"/>
</dbReference>
<dbReference type="AlphaFoldDB" id="F4L5S0"/>
<protein>
    <recommendedName>
        <fullName evidence="3">GHMP kinase</fullName>
    </recommendedName>
</protein>
<evidence type="ECO:0000313" key="1">
    <source>
        <dbReference type="EMBL" id="AEE52030.1"/>
    </source>
</evidence>
<keyword evidence="2" id="KW-1185">Reference proteome</keyword>
<dbReference type="SUPFAM" id="SSF54211">
    <property type="entry name" value="Ribosomal protein S5 domain 2-like"/>
    <property type="match status" value="1"/>
</dbReference>
<dbReference type="STRING" id="760192.Halhy_4184"/>
<dbReference type="Proteomes" id="UP000008461">
    <property type="component" value="Chromosome"/>
</dbReference>
<dbReference type="InterPro" id="IPR047765">
    <property type="entry name" value="GHMP_GYDIA-like"/>
</dbReference>
<sequence>MSQFIGKSYQAQGKLLLTGEYFVLDGALALALPTHMGQKFSISAGLADRLSWQSYDVDGSRWFSAAYDLPGLVILEYSEMAPAQRLQQVIRQAFLRSNFALDELAGCTITTQLGFSRHWGLGTSSTLISFLADLTAVNPYTLLEETFGGSGYDLACAQASGPILYQNKTAQKVVFQPPFANQLYFVYLGKKQNSREGIQHYRALGKIPADAIEQASELTLEFVACATLEAFESCIQRHENLVASTLDLTRAQELWFADYWGQVKSLGAWGGDFVLVTSNREEQETKNYFQNKGFEVVLRYQEMVL</sequence>
<evidence type="ECO:0008006" key="3">
    <source>
        <dbReference type="Google" id="ProtNLM"/>
    </source>
</evidence>
<dbReference type="OrthoDB" id="5288719at2"/>
<dbReference type="RefSeq" id="WP_013766568.1">
    <property type="nucleotide sequence ID" value="NC_015510.1"/>
</dbReference>
<dbReference type="InterPro" id="IPR020568">
    <property type="entry name" value="Ribosomal_Su5_D2-typ_SF"/>
</dbReference>
<dbReference type="EMBL" id="CP002691">
    <property type="protein sequence ID" value="AEE52030.1"/>
    <property type="molecule type" value="Genomic_DNA"/>
</dbReference>
<dbReference type="InterPro" id="IPR014721">
    <property type="entry name" value="Ribsml_uS5_D2-typ_fold_subgr"/>
</dbReference>